<evidence type="ECO:0000256" key="1">
    <source>
        <dbReference type="SAM" id="MobiDB-lite"/>
    </source>
</evidence>
<dbReference type="EMBL" id="QKYN01000173">
    <property type="protein sequence ID" value="RAG81196.1"/>
    <property type="molecule type" value="Genomic_DNA"/>
</dbReference>
<organism evidence="3 4">
    <name type="scientific">Streptacidiphilus pinicola</name>
    <dbReference type="NCBI Taxonomy" id="2219663"/>
    <lineage>
        <taxon>Bacteria</taxon>
        <taxon>Bacillati</taxon>
        <taxon>Actinomycetota</taxon>
        <taxon>Actinomycetes</taxon>
        <taxon>Kitasatosporales</taxon>
        <taxon>Streptomycetaceae</taxon>
        <taxon>Streptacidiphilus</taxon>
    </lineage>
</organism>
<feature type="domain" description="DUF6777" evidence="2">
    <location>
        <begin position="89"/>
        <end position="249"/>
    </location>
</feature>
<evidence type="ECO:0000313" key="3">
    <source>
        <dbReference type="EMBL" id="RAG81196.1"/>
    </source>
</evidence>
<sequence length="386" mass="37312">MSKPPWWRRSSLLVPAALVVGLAVALSVVLLTRPASAQTVMLQPAGSTGPDPFTTPAHSGPSPSHSARPSHSAAPVPAGATSGAGGVHTVSGTSVGLYGGTERISTCDVPQMSAFLRANRDKGAAWAGVEGIREDQIDAFLHSLTPVLLRTDTRVTNHGFANGAATSFQSVLEAGTAVLVDANGAPRARCACGNPLLVPVVTTRSSYTGTTWATFNTQNVVVILPAVTSVNVIVIYNETTGTWFERPTGSTGGGDVPIPPPATASGSPGATSGAPSGTSSSGPAIASTTCLSGSPVGSASAATASGSGSPVGAPPPGSAQPCPSGSSASAASSSPASPSASPSPSASTPSTAPSLSPSTGTAPSTGSGVIPPGGGGGSAAVPAPPS</sequence>
<feature type="compositionally biased region" description="Low complexity" evidence="1">
    <location>
        <begin position="263"/>
        <end position="311"/>
    </location>
</feature>
<protein>
    <recommendedName>
        <fullName evidence="2">DUF6777 domain-containing protein</fullName>
    </recommendedName>
</protein>
<keyword evidence="4" id="KW-1185">Reference proteome</keyword>
<proteinExistence type="predicted"/>
<evidence type="ECO:0000313" key="4">
    <source>
        <dbReference type="Proteomes" id="UP000248889"/>
    </source>
</evidence>
<accession>A0A2X0IUF3</accession>
<dbReference type="Proteomes" id="UP000248889">
    <property type="component" value="Unassembled WGS sequence"/>
</dbReference>
<feature type="region of interest" description="Disordered" evidence="1">
    <location>
        <begin position="42"/>
        <end position="87"/>
    </location>
</feature>
<dbReference type="Pfam" id="PF20568">
    <property type="entry name" value="DUF6777"/>
    <property type="match status" value="1"/>
</dbReference>
<name>A0A2X0IUF3_9ACTN</name>
<evidence type="ECO:0000259" key="2">
    <source>
        <dbReference type="Pfam" id="PF20568"/>
    </source>
</evidence>
<gene>
    <name evidence="3" type="ORF">DN069_34145</name>
</gene>
<feature type="region of interest" description="Disordered" evidence="1">
    <location>
        <begin position="243"/>
        <end position="386"/>
    </location>
</feature>
<comment type="caution">
    <text evidence="3">The sequence shown here is derived from an EMBL/GenBank/DDBJ whole genome shotgun (WGS) entry which is preliminary data.</text>
</comment>
<feature type="compositionally biased region" description="Low complexity" evidence="1">
    <location>
        <begin position="319"/>
        <end position="370"/>
    </location>
</feature>
<reference evidence="3 4" key="1">
    <citation type="submission" date="2018-06" db="EMBL/GenBank/DDBJ databases">
        <title>Streptacidiphilus pinicola sp. nov., isolated from pine grove soil.</title>
        <authorList>
            <person name="Roh S.G."/>
            <person name="Park S."/>
            <person name="Kim M.-K."/>
            <person name="Yun B.-R."/>
            <person name="Park J."/>
            <person name="Kim M.J."/>
            <person name="Kim Y.S."/>
            <person name="Kim S.B."/>
        </authorList>
    </citation>
    <scope>NUCLEOTIDE SEQUENCE [LARGE SCALE GENOMIC DNA]</scope>
    <source>
        <strain evidence="3 4">MMS16-CNU450</strain>
    </source>
</reference>
<dbReference type="InterPro" id="IPR046704">
    <property type="entry name" value="DUF6777"/>
</dbReference>
<dbReference type="AlphaFoldDB" id="A0A2X0IUF3"/>
<feature type="compositionally biased region" description="Low complexity" evidence="1">
    <location>
        <begin position="56"/>
        <end position="78"/>
    </location>
</feature>